<feature type="region of interest" description="Disordered" evidence="1">
    <location>
        <begin position="48"/>
        <end position="128"/>
    </location>
</feature>
<comment type="caution">
    <text evidence="3">The sequence shown here is derived from an EMBL/GenBank/DDBJ whole genome shotgun (WGS) entry which is preliminary data.</text>
</comment>
<dbReference type="Proteomes" id="UP001172687">
    <property type="component" value="Unassembled WGS sequence"/>
</dbReference>
<dbReference type="PROSITE" id="PS51257">
    <property type="entry name" value="PROKAR_LIPOPROTEIN"/>
    <property type="match status" value="1"/>
</dbReference>
<dbReference type="RefSeq" id="WP_145977919.1">
    <property type="nucleotide sequence ID" value="NZ_CP070380.1"/>
</dbReference>
<keyword evidence="2" id="KW-0732">Signal</keyword>
<keyword evidence="4" id="KW-1185">Reference proteome</keyword>
<gene>
    <name evidence="3" type="ORF">QYF68_01075</name>
</gene>
<feature type="compositionally biased region" description="Pro residues" evidence="1">
    <location>
        <begin position="61"/>
        <end position="73"/>
    </location>
</feature>
<dbReference type="EMBL" id="JAUHTC010000007">
    <property type="protein sequence ID" value="MDN4516418.1"/>
    <property type="molecule type" value="Genomic_DNA"/>
</dbReference>
<reference evidence="3" key="1">
    <citation type="submission" date="2023-07" db="EMBL/GenBank/DDBJ databases">
        <title>Degradation of tert-butanol by M. austroafricanum TBA100.</title>
        <authorList>
            <person name="Helbich S."/>
            <person name="Vainshtein Y."/>
        </authorList>
    </citation>
    <scope>NUCLEOTIDE SEQUENCE</scope>
    <source>
        <strain evidence="3">TBA100</strain>
    </source>
</reference>
<organism evidence="3 4">
    <name type="scientific">Mycolicibacterium austroafricanum</name>
    <name type="common">Mycobacterium austroafricanum</name>
    <dbReference type="NCBI Taxonomy" id="39687"/>
    <lineage>
        <taxon>Bacteria</taxon>
        <taxon>Bacillati</taxon>
        <taxon>Actinomycetota</taxon>
        <taxon>Actinomycetes</taxon>
        <taxon>Mycobacteriales</taxon>
        <taxon>Mycobacteriaceae</taxon>
        <taxon>Mycolicibacterium</taxon>
    </lineage>
</organism>
<evidence type="ECO:0000256" key="2">
    <source>
        <dbReference type="SAM" id="SignalP"/>
    </source>
</evidence>
<feature type="signal peptide" evidence="2">
    <location>
        <begin position="1"/>
        <end position="31"/>
    </location>
</feature>
<protein>
    <submittedName>
        <fullName evidence="3">Uncharacterized protein</fullName>
    </submittedName>
</protein>
<name>A0ABT8H6N0_MYCAO</name>
<proteinExistence type="predicted"/>
<evidence type="ECO:0000313" key="3">
    <source>
        <dbReference type="EMBL" id="MDN4516418.1"/>
    </source>
</evidence>
<feature type="chain" id="PRO_5045135808" evidence="2">
    <location>
        <begin position="32"/>
        <end position="128"/>
    </location>
</feature>
<sequence length="128" mass="12001">MIHSKVRVALAAVAGAAVLPFAVGCSSGSAAAEQPSGNHDAFVQCMTEHGVSAPPGGGHSGPPPEGAPGPPPEGAGGPPGSPADGAGGPHGSPADGSPPPAPPGVDQQTWDAATQACGSLMPGPPPSR</sequence>
<evidence type="ECO:0000256" key="1">
    <source>
        <dbReference type="SAM" id="MobiDB-lite"/>
    </source>
</evidence>
<evidence type="ECO:0000313" key="4">
    <source>
        <dbReference type="Proteomes" id="UP001172687"/>
    </source>
</evidence>
<accession>A0ABT8H6N0</accession>